<dbReference type="HAMAP" id="MF_03037">
    <property type="entry name" value="ciao1"/>
    <property type="match status" value="1"/>
</dbReference>
<evidence type="ECO:0000256" key="3">
    <source>
        <dbReference type="ARBA" id="ARBA00023274"/>
    </source>
</evidence>
<evidence type="ECO:0000256" key="6">
    <source>
        <dbReference type="SAM" id="MobiDB-lite"/>
    </source>
</evidence>
<feature type="repeat" description="WD" evidence="5">
    <location>
        <begin position="41"/>
        <end position="73"/>
    </location>
</feature>
<comment type="function">
    <text evidence="4">Essential component of the cytosolic iron-sulfur (Fe/S) protein assembly machinery. Required for the maturation of extramitochondrial Fe/S proteins.</text>
</comment>
<feature type="repeat" description="WD" evidence="5">
    <location>
        <begin position="195"/>
        <end position="231"/>
    </location>
</feature>
<dbReference type="GO" id="GO:0097361">
    <property type="term" value="C:cytosolic [4Fe-4S] assembly targeting complex"/>
    <property type="evidence" value="ECO:0007669"/>
    <property type="project" value="InterPro"/>
</dbReference>
<dbReference type="InterPro" id="IPR028608">
    <property type="entry name" value="CIAO1/Cia1"/>
</dbReference>
<feature type="repeat" description="WD" evidence="5">
    <location>
        <begin position="416"/>
        <end position="434"/>
    </location>
</feature>
<keyword evidence="8" id="KW-1185">Reference proteome</keyword>
<gene>
    <name evidence="7" type="ORF">MOQ_000846</name>
</gene>
<dbReference type="InterPro" id="IPR036322">
    <property type="entry name" value="WD40_repeat_dom_sf"/>
</dbReference>
<dbReference type="PROSITE" id="PS50082">
    <property type="entry name" value="WD_REPEATS_2"/>
    <property type="match status" value="5"/>
</dbReference>
<keyword evidence="2" id="KW-0677">Repeat</keyword>
<feature type="repeat" description="WD" evidence="5">
    <location>
        <begin position="151"/>
        <end position="182"/>
    </location>
</feature>
<name>K2MUJ2_TRYCR</name>
<dbReference type="GO" id="GO:0016226">
    <property type="term" value="P:iron-sulfur cluster assembly"/>
    <property type="evidence" value="ECO:0007669"/>
    <property type="project" value="UniProtKB-UniRule"/>
</dbReference>
<reference evidence="7 8" key="1">
    <citation type="journal article" date="2012" name="BMC Genomics">
        <title>Comparative genomic analysis of human infective Trypanosoma cruzi lineages with the bat-restricted subspecies T. cruzi marinkellei.</title>
        <authorList>
            <person name="Franzen O."/>
            <person name="Talavera-Lopez C."/>
            <person name="Ochaya S."/>
            <person name="Butler C.E."/>
            <person name="Messenger L.A."/>
            <person name="Lewis M.D."/>
            <person name="Llewellyn M.S."/>
            <person name="Marinkelle C.J."/>
            <person name="Tyler K.M."/>
            <person name="Miles M.A."/>
            <person name="Andersson B."/>
        </authorList>
    </citation>
    <scope>NUCLEOTIDE SEQUENCE [LARGE SCALE GENOMIC DNA]</scope>
    <source>
        <strain evidence="7 8">B7</strain>
    </source>
</reference>
<accession>K2MUJ2</accession>
<organism evidence="7 8">
    <name type="scientific">Trypanosoma cruzi marinkellei</name>
    <dbReference type="NCBI Taxonomy" id="85056"/>
    <lineage>
        <taxon>Eukaryota</taxon>
        <taxon>Discoba</taxon>
        <taxon>Euglenozoa</taxon>
        <taxon>Kinetoplastea</taxon>
        <taxon>Metakinetoplastina</taxon>
        <taxon>Trypanosomatida</taxon>
        <taxon>Trypanosomatidae</taxon>
        <taxon>Trypanosoma</taxon>
        <taxon>Schizotrypanum</taxon>
    </lineage>
</organism>
<comment type="caution">
    <text evidence="7">The sequence shown here is derived from an EMBL/GenBank/DDBJ whole genome shotgun (WGS) entry which is preliminary data.</text>
</comment>
<dbReference type="SMART" id="SM00320">
    <property type="entry name" value="WD40"/>
    <property type="match status" value="7"/>
</dbReference>
<dbReference type="OrthoDB" id="284782at2759"/>
<evidence type="ECO:0000256" key="4">
    <source>
        <dbReference type="HAMAP-Rule" id="MF_03037"/>
    </source>
</evidence>
<dbReference type="Proteomes" id="UP000007350">
    <property type="component" value="Unassembled WGS sequence"/>
</dbReference>
<dbReference type="EMBL" id="AHKC01003114">
    <property type="protein sequence ID" value="EKF38938.1"/>
    <property type="molecule type" value="Genomic_DNA"/>
</dbReference>
<dbReference type="InterPro" id="IPR020472">
    <property type="entry name" value="WD40_PAC1"/>
</dbReference>
<feature type="compositionally biased region" description="Low complexity" evidence="6">
    <location>
        <begin position="1"/>
        <end position="12"/>
    </location>
</feature>
<evidence type="ECO:0000256" key="1">
    <source>
        <dbReference type="ARBA" id="ARBA00022574"/>
    </source>
</evidence>
<feature type="region of interest" description="Disordered" evidence="6">
    <location>
        <begin position="1"/>
        <end position="23"/>
    </location>
</feature>
<dbReference type="PANTHER" id="PTHR19920:SF0">
    <property type="entry name" value="CYTOSOLIC IRON-SULFUR PROTEIN ASSEMBLY PROTEIN CIAO1-RELATED"/>
    <property type="match status" value="1"/>
</dbReference>
<dbReference type="PRINTS" id="PR00320">
    <property type="entry name" value="GPROTEINBRPT"/>
</dbReference>
<dbReference type="Pfam" id="PF00400">
    <property type="entry name" value="WD40"/>
    <property type="match status" value="5"/>
</dbReference>
<dbReference type="GO" id="GO:1990904">
    <property type="term" value="C:ribonucleoprotein complex"/>
    <property type="evidence" value="ECO:0007669"/>
    <property type="project" value="UniProtKB-KW"/>
</dbReference>
<keyword evidence="1 5" id="KW-0853">WD repeat</keyword>
<dbReference type="InterPro" id="IPR001680">
    <property type="entry name" value="WD40_rpt"/>
</dbReference>
<sequence length="434" mass="47745">MPLFSTSASGNGNNAGGAEEKPLNLPFDPPPLLRVDPVAVLVGHEDRVWCVSWCPTANVLASSSADKTVKLWSCLYHAKAVDEQEQQYPQKDLSWECIHTLAGEHSRTVRHISWSPSGEYIACASFDRTATVWKRTSDDFNRFDFELEAVLDGHESEVKCVAWLTDSTLATCSRDRTVWVWDRVDVGEFECAGVLAGHAQDVKACAWIPPIDGGTKPLLLSCSYDNTVKVWAESHRRDDWHCVQTLTRHDETVWSVAVQPVEQSIETLRADEEEEMVEGKEASPVCQPIICCCSDDKSVTFWKRNAEGKFHVIATATGVAERSIYTVGWAPHNCGAIVACGSGDNKITLLGLYQSRGYNEVHVTVLAELPSAHEADVNSVAFCSIVKGGLDDYKEEVVNEDKKNNNNNSSSGSGLLLASGGDDNMVRVWRVARA</sequence>
<dbReference type="PROSITE" id="PS50294">
    <property type="entry name" value="WD_REPEATS_REGION"/>
    <property type="match status" value="4"/>
</dbReference>
<proteinExistence type="inferred from homology"/>
<feature type="repeat" description="WD" evidence="5">
    <location>
        <begin position="102"/>
        <end position="134"/>
    </location>
</feature>
<keyword evidence="3" id="KW-0687">Ribonucleoprotein</keyword>
<dbReference type="SUPFAM" id="SSF50978">
    <property type="entry name" value="WD40 repeat-like"/>
    <property type="match status" value="1"/>
</dbReference>
<dbReference type="Gene3D" id="2.130.10.10">
    <property type="entry name" value="YVTN repeat-like/Quinoprotein amine dehydrogenase"/>
    <property type="match status" value="2"/>
</dbReference>
<comment type="similarity">
    <text evidence="4">Belongs to the WD repeat CIA1 family.</text>
</comment>
<evidence type="ECO:0000256" key="2">
    <source>
        <dbReference type="ARBA" id="ARBA00022737"/>
    </source>
</evidence>
<evidence type="ECO:0000256" key="5">
    <source>
        <dbReference type="PROSITE-ProRule" id="PRU00221"/>
    </source>
</evidence>
<dbReference type="InterPro" id="IPR015943">
    <property type="entry name" value="WD40/YVTN_repeat-like_dom_sf"/>
</dbReference>
<protein>
    <recommendedName>
        <fullName evidence="4">Probable cytosolic iron-sulfur protein assembly protein CIAO1 homolog</fullName>
    </recommendedName>
</protein>
<dbReference type="AlphaFoldDB" id="K2MUJ2"/>
<evidence type="ECO:0000313" key="8">
    <source>
        <dbReference type="Proteomes" id="UP000007350"/>
    </source>
</evidence>
<dbReference type="CDD" id="cd00200">
    <property type="entry name" value="WD40"/>
    <property type="match status" value="1"/>
</dbReference>
<evidence type="ECO:0000313" key="7">
    <source>
        <dbReference type="EMBL" id="EKF38938.1"/>
    </source>
</evidence>
<dbReference type="PANTHER" id="PTHR19920">
    <property type="entry name" value="WD40 PROTEIN CIAO1"/>
    <property type="match status" value="1"/>
</dbReference>